<keyword evidence="2" id="KW-0964">Secreted</keyword>
<sequence precursor="true">MYSFARLPSIAILLLMLSAGKLTAAEYYVAPNGNDQNPGTLNQPFRSIARGLNFARQPGDSLILRAGNYPQSRPLNLISSGTQGNPITVRAMQGETAVIDGRGTPADSSLINVLAHHVRIQGLTIKNAQKIGISIWGPGSRIHHVTVSGNQIQNCQSSGIYAGYNRLDDPVHDLLFEDNTVTDCVQSNQREPHQRWSFGVGAGLAKNVTIRNNTVSRCYGEGIGLYLSDKGTIEGNTVSDNFSVNVYLDNTTQTLVSRNLVYSTGKREFYRFNQPASGIQIANENYGGYQNPSADNTIVGNILVNNYYAIYSGNYQRGGGLKQTLIAHNTASGSTGPLLHIDADSGHRQSRIVNNIFQQTGRASLTDVAGPVDQIEFDHNLWYGGVPEPAVRGTGDIRANPQFKNAGRLQRQDYDLRPLSPAKNTGIRLNELTSFYPDRSSSSTVNLGAR</sequence>
<reference evidence="6 7" key="1">
    <citation type="submission" date="2019-02" db="EMBL/GenBank/DDBJ databases">
        <title>Deep-cultivation of Planctomycetes and their phenomic and genomic characterization uncovers novel biology.</title>
        <authorList>
            <person name="Wiegand S."/>
            <person name="Jogler M."/>
            <person name="Boedeker C."/>
            <person name="Pinto D."/>
            <person name="Vollmers J."/>
            <person name="Rivas-Marin E."/>
            <person name="Kohn T."/>
            <person name="Peeters S.H."/>
            <person name="Heuer A."/>
            <person name="Rast P."/>
            <person name="Oberbeckmann S."/>
            <person name="Bunk B."/>
            <person name="Jeske O."/>
            <person name="Meyerdierks A."/>
            <person name="Storesund J.E."/>
            <person name="Kallscheuer N."/>
            <person name="Luecker S."/>
            <person name="Lage O.M."/>
            <person name="Pohl T."/>
            <person name="Merkel B.J."/>
            <person name="Hornburger P."/>
            <person name="Mueller R.-W."/>
            <person name="Bruemmer F."/>
            <person name="Labrenz M."/>
            <person name="Spormann A.M."/>
            <person name="Op den Camp H."/>
            <person name="Overmann J."/>
            <person name="Amann R."/>
            <person name="Jetten M.S.M."/>
            <person name="Mascher T."/>
            <person name="Medema M.H."/>
            <person name="Devos D.P."/>
            <person name="Kaster A.-K."/>
            <person name="Ovreas L."/>
            <person name="Rohde M."/>
            <person name="Galperin M.Y."/>
            <person name="Jogler C."/>
        </authorList>
    </citation>
    <scope>NUCLEOTIDE SEQUENCE [LARGE SCALE GENOMIC DNA]</scope>
    <source>
        <strain evidence="6 7">HG66A1</strain>
    </source>
</reference>
<comment type="subcellular location">
    <subcellularLocation>
        <location evidence="1">Secreted</location>
    </subcellularLocation>
</comment>
<evidence type="ECO:0000256" key="2">
    <source>
        <dbReference type="ARBA" id="ARBA00022525"/>
    </source>
</evidence>
<dbReference type="Pfam" id="PF13229">
    <property type="entry name" value="Beta_helix"/>
    <property type="match status" value="1"/>
</dbReference>
<dbReference type="OrthoDB" id="9795486at2"/>
<dbReference type="InterPro" id="IPR006626">
    <property type="entry name" value="PbH1"/>
</dbReference>
<keyword evidence="7" id="KW-1185">Reference proteome</keyword>
<feature type="chain" id="PRO_5021876620" description="Right handed beta helix domain-containing protein" evidence="4">
    <location>
        <begin position="25"/>
        <end position="450"/>
    </location>
</feature>
<proteinExistence type="predicted"/>
<dbReference type="GO" id="GO:0005576">
    <property type="term" value="C:extracellular region"/>
    <property type="evidence" value="ECO:0007669"/>
    <property type="project" value="UniProtKB-SubCell"/>
</dbReference>
<evidence type="ECO:0000313" key="6">
    <source>
        <dbReference type="EMBL" id="QDT20009.1"/>
    </source>
</evidence>
<evidence type="ECO:0000256" key="3">
    <source>
        <dbReference type="ARBA" id="ARBA00022729"/>
    </source>
</evidence>
<dbReference type="PANTHER" id="PTHR40088:SF2">
    <property type="entry name" value="SECRETED SUGAR HYDROLASE"/>
    <property type="match status" value="1"/>
</dbReference>
<evidence type="ECO:0000256" key="4">
    <source>
        <dbReference type="SAM" id="SignalP"/>
    </source>
</evidence>
<gene>
    <name evidence="6" type="ORF">HG66A1_17820</name>
</gene>
<dbReference type="InterPro" id="IPR022441">
    <property type="entry name" value="Para_beta_helix_rpt-2"/>
</dbReference>
<dbReference type="AlphaFoldDB" id="A0A517PKW0"/>
<accession>A0A517PKW0</accession>
<dbReference type="Proteomes" id="UP000320421">
    <property type="component" value="Chromosome"/>
</dbReference>
<evidence type="ECO:0000256" key="1">
    <source>
        <dbReference type="ARBA" id="ARBA00004613"/>
    </source>
</evidence>
<dbReference type="InterPro" id="IPR011050">
    <property type="entry name" value="Pectin_lyase_fold/virulence"/>
</dbReference>
<organism evidence="6 7">
    <name type="scientific">Gimesia chilikensis</name>
    <dbReference type="NCBI Taxonomy" id="2605989"/>
    <lineage>
        <taxon>Bacteria</taxon>
        <taxon>Pseudomonadati</taxon>
        <taxon>Planctomycetota</taxon>
        <taxon>Planctomycetia</taxon>
        <taxon>Planctomycetales</taxon>
        <taxon>Planctomycetaceae</taxon>
        <taxon>Gimesia</taxon>
    </lineage>
</organism>
<name>A0A517PKW0_9PLAN</name>
<feature type="signal peptide" evidence="4">
    <location>
        <begin position="1"/>
        <end position="24"/>
    </location>
</feature>
<dbReference type="NCBIfam" id="TIGR03804">
    <property type="entry name" value="para_beta_helix"/>
    <property type="match status" value="1"/>
</dbReference>
<feature type="domain" description="Right handed beta helix" evidence="5">
    <location>
        <begin position="132"/>
        <end position="315"/>
    </location>
</feature>
<dbReference type="SMART" id="SM00710">
    <property type="entry name" value="PbH1"/>
    <property type="match status" value="7"/>
</dbReference>
<evidence type="ECO:0000313" key="7">
    <source>
        <dbReference type="Proteomes" id="UP000320421"/>
    </source>
</evidence>
<dbReference type="SUPFAM" id="SSF51126">
    <property type="entry name" value="Pectin lyase-like"/>
    <property type="match status" value="1"/>
</dbReference>
<evidence type="ECO:0000259" key="5">
    <source>
        <dbReference type="Pfam" id="PF13229"/>
    </source>
</evidence>
<dbReference type="PANTHER" id="PTHR40088">
    <property type="entry name" value="PECTATE LYASE (EUROFUNG)"/>
    <property type="match status" value="1"/>
</dbReference>
<dbReference type="InterPro" id="IPR052052">
    <property type="entry name" value="Polysaccharide_Lyase_9"/>
</dbReference>
<protein>
    <recommendedName>
        <fullName evidence="5">Right handed beta helix domain-containing protein</fullName>
    </recommendedName>
</protein>
<dbReference type="InterPro" id="IPR012334">
    <property type="entry name" value="Pectin_lyas_fold"/>
</dbReference>
<dbReference type="EMBL" id="CP036266">
    <property type="protein sequence ID" value="QDT20009.1"/>
    <property type="molecule type" value="Genomic_DNA"/>
</dbReference>
<dbReference type="GO" id="GO:0016837">
    <property type="term" value="F:carbon-oxygen lyase activity, acting on polysaccharides"/>
    <property type="evidence" value="ECO:0007669"/>
    <property type="project" value="TreeGrafter"/>
</dbReference>
<keyword evidence="3 4" id="KW-0732">Signal</keyword>
<dbReference type="InterPro" id="IPR039448">
    <property type="entry name" value="Beta_helix"/>
</dbReference>
<dbReference type="RefSeq" id="WP_145182199.1">
    <property type="nucleotide sequence ID" value="NZ_CP036266.1"/>
</dbReference>
<dbReference type="Gene3D" id="2.160.20.10">
    <property type="entry name" value="Single-stranded right-handed beta-helix, Pectin lyase-like"/>
    <property type="match status" value="1"/>
</dbReference>